<keyword evidence="2" id="KW-0732">Signal</keyword>
<protein>
    <recommendedName>
        <fullName evidence="5">VM domain-containing protein</fullName>
    </recommendedName>
</protein>
<dbReference type="EMBL" id="AXCN02001308">
    <property type="status" value="NOT_ANNOTATED_CDS"/>
    <property type="molecule type" value="Genomic_DNA"/>
</dbReference>
<reference evidence="3" key="2">
    <citation type="submission" date="2020-05" db="UniProtKB">
        <authorList>
            <consortium name="EnsemblMetazoa"/>
        </authorList>
    </citation>
    <scope>IDENTIFICATION</scope>
    <source>
        <strain evidence="3">FAR1</strain>
    </source>
</reference>
<reference evidence="4" key="1">
    <citation type="submission" date="2014-01" db="EMBL/GenBank/DDBJ databases">
        <title>The Genome Sequence of Anopheles farauti FAR1 (V2).</title>
        <authorList>
            <consortium name="The Broad Institute Genomics Platform"/>
            <person name="Neafsey D.E."/>
            <person name="Besansky N."/>
            <person name="Howell P."/>
            <person name="Walton C."/>
            <person name="Young S.K."/>
            <person name="Zeng Q."/>
            <person name="Gargeya S."/>
            <person name="Fitzgerald M."/>
            <person name="Haas B."/>
            <person name="Abouelleil A."/>
            <person name="Allen A.W."/>
            <person name="Alvarado L."/>
            <person name="Arachchi H.M."/>
            <person name="Berlin A.M."/>
            <person name="Chapman S.B."/>
            <person name="Gainer-Dewar J."/>
            <person name="Goldberg J."/>
            <person name="Griggs A."/>
            <person name="Gujja S."/>
            <person name="Hansen M."/>
            <person name="Howarth C."/>
            <person name="Imamovic A."/>
            <person name="Ireland A."/>
            <person name="Larimer J."/>
            <person name="McCowan C."/>
            <person name="Murphy C."/>
            <person name="Pearson M."/>
            <person name="Poon T.W."/>
            <person name="Priest M."/>
            <person name="Roberts A."/>
            <person name="Saif S."/>
            <person name="Shea T."/>
            <person name="Sisk P."/>
            <person name="Sykes S."/>
            <person name="Wortman J."/>
            <person name="Nusbaum C."/>
            <person name="Birren B."/>
        </authorList>
    </citation>
    <scope>NUCLEOTIDE SEQUENCE [LARGE SCALE GENOMIC DNA]</scope>
    <source>
        <strain evidence="4">FAR1</strain>
    </source>
</reference>
<feature type="chain" id="PRO_5008133248" description="VM domain-containing protein" evidence="2">
    <location>
        <begin position="34"/>
        <end position="138"/>
    </location>
</feature>
<feature type="region of interest" description="Disordered" evidence="1">
    <location>
        <begin position="83"/>
        <end position="107"/>
    </location>
</feature>
<evidence type="ECO:0000313" key="3">
    <source>
        <dbReference type="EnsemblMetazoa" id="AFAF013967-PA"/>
    </source>
</evidence>
<feature type="signal peptide" evidence="2">
    <location>
        <begin position="1"/>
        <end position="33"/>
    </location>
</feature>
<keyword evidence="4" id="KW-1185">Reference proteome</keyword>
<organism evidence="3 4">
    <name type="scientific">Anopheles farauti</name>
    <dbReference type="NCBI Taxonomy" id="69004"/>
    <lineage>
        <taxon>Eukaryota</taxon>
        <taxon>Metazoa</taxon>
        <taxon>Ecdysozoa</taxon>
        <taxon>Arthropoda</taxon>
        <taxon>Hexapoda</taxon>
        <taxon>Insecta</taxon>
        <taxon>Pterygota</taxon>
        <taxon>Neoptera</taxon>
        <taxon>Endopterygota</taxon>
        <taxon>Diptera</taxon>
        <taxon>Nematocera</taxon>
        <taxon>Culicoidea</taxon>
        <taxon>Culicidae</taxon>
        <taxon>Anophelinae</taxon>
        <taxon>Anopheles</taxon>
    </lineage>
</organism>
<sequence>MMHTHGSIKRLVVVVGLLTALVTILQSAAPCHGSPVMLDKLFGFAAYQPTYAGGGYGGNQYGYYGGGGGGGGGGASHGATGTGFGGGYHHRASPPAATSSHKRQAKGRDYKDICRVVNPAPYALPGRAPYPAAPFCPY</sequence>
<evidence type="ECO:0000256" key="2">
    <source>
        <dbReference type="SAM" id="SignalP"/>
    </source>
</evidence>
<accession>A0A182QNX6</accession>
<evidence type="ECO:0000313" key="4">
    <source>
        <dbReference type="Proteomes" id="UP000075886"/>
    </source>
</evidence>
<dbReference type="VEuPathDB" id="VectorBase:AFAF013967"/>
<dbReference type="AlphaFoldDB" id="A0A182QNX6"/>
<dbReference type="Proteomes" id="UP000075886">
    <property type="component" value="Unassembled WGS sequence"/>
</dbReference>
<dbReference type="EnsemblMetazoa" id="AFAF013967-RA">
    <property type="protein sequence ID" value="AFAF013967-PA"/>
    <property type="gene ID" value="AFAF013967"/>
</dbReference>
<name>A0A182QNX6_9DIPT</name>
<evidence type="ECO:0000256" key="1">
    <source>
        <dbReference type="SAM" id="MobiDB-lite"/>
    </source>
</evidence>
<proteinExistence type="predicted"/>
<evidence type="ECO:0008006" key="5">
    <source>
        <dbReference type="Google" id="ProtNLM"/>
    </source>
</evidence>